<dbReference type="EMBL" id="HACG01036380">
    <property type="protein sequence ID" value="CEK83245.1"/>
    <property type="molecule type" value="Transcribed_RNA"/>
</dbReference>
<accession>A0A0B7ATL0</accession>
<evidence type="ECO:0000313" key="1">
    <source>
        <dbReference type="EMBL" id="CEK83245.1"/>
    </source>
</evidence>
<organism evidence="1">
    <name type="scientific">Arion vulgaris</name>
    <dbReference type="NCBI Taxonomy" id="1028688"/>
    <lineage>
        <taxon>Eukaryota</taxon>
        <taxon>Metazoa</taxon>
        <taxon>Spiralia</taxon>
        <taxon>Lophotrochozoa</taxon>
        <taxon>Mollusca</taxon>
        <taxon>Gastropoda</taxon>
        <taxon>Heterobranchia</taxon>
        <taxon>Euthyneura</taxon>
        <taxon>Panpulmonata</taxon>
        <taxon>Eupulmonata</taxon>
        <taxon>Stylommatophora</taxon>
        <taxon>Helicina</taxon>
        <taxon>Arionoidea</taxon>
        <taxon>Arionidae</taxon>
        <taxon>Arion</taxon>
    </lineage>
</organism>
<protein>
    <submittedName>
        <fullName evidence="1">Uncharacterized protein</fullName>
    </submittedName>
</protein>
<gene>
    <name evidence="1" type="primary">ORF136039</name>
</gene>
<proteinExistence type="predicted"/>
<reference evidence="1" key="1">
    <citation type="submission" date="2014-12" db="EMBL/GenBank/DDBJ databases">
        <title>Insight into the proteome of Arion vulgaris.</title>
        <authorList>
            <person name="Aradska J."/>
            <person name="Bulat T."/>
            <person name="Smidak R."/>
            <person name="Sarate P."/>
            <person name="Gangsoo J."/>
            <person name="Sialana F."/>
            <person name="Bilban M."/>
            <person name="Lubec G."/>
        </authorList>
    </citation>
    <scope>NUCLEOTIDE SEQUENCE</scope>
    <source>
        <tissue evidence="1">Skin</tissue>
    </source>
</reference>
<sequence length="105" mass="12211">MESLFCVITCFSCVKITFRLFTNVLKHFALSIVTRTNVLNQIVSKFYKDLSAECEESRKRMFGDSVFFSILIRVTLTVLFTKCFSMFRHVATRENAKIHDVQTVI</sequence>
<feature type="non-terminal residue" evidence="1">
    <location>
        <position position="105"/>
    </location>
</feature>
<name>A0A0B7ATL0_9EUPU</name>
<dbReference type="AlphaFoldDB" id="A0A0B7ATL0"/>